<accession>A0A8R7QKB2</accession>
<evidence type="ECO:0000313" key="1">
    <source>
        <dbReference type="EnsemblPlants" id="TuG1812G0500004648.01.T02.cds459480"/>
    </source>
</evidence>
<reference evidence="1" key="3">
    <citation type="submission" date="2022-06" db="UniProtKB">
        <authorList>
            <consortium name="EnsemblPlants"/>
        </authorList>
    </citation>
    <scope>IDENTIFICATION</scope>
</reference>
<dbReference type="EnsemblPlants" id="TuG1812G0500004648.01.T02">
    <property type="protein sequence ID" value="TuG1812G0500004648.01.T02.cds459480"/>
    <property type="gene ID" value="TuG1812G0500004648.01"/>
</dbReference>
<sequence length="132" mass="14904">CNRCTFKDHLQKYKHTEESADCTEKNLAVSQALASKVLSNANVHLVLMDMLVAFGIDDAPGICRRLRSETLSTSKPCLITIVVKGHTSEPLDLTAKVNSEDTVLALNLLNRVHRDHRVKGHFQVLHLWFQMR</sequence>
<dbReference type="Proteomes" id="UP000015106">
    <property type="component" value="Chromosome 5"/>
</dbReference>
<protein>
    <submittedName>
        <fullName evidence="1">Uncharacterized protein</fullName>
    </submittedName>
</protein>
<proteinExistence type="predicted"/>
<name>A0A8R7QKB2_TRIUA</name>
<dbReference type="AlphaFoldDB" id="A0A8R7QKB2"/>
<dbReference type="Gramene" id="TuG1812G0500004648.01.T02">
    <property type="protein sequence ID" value="TuG1812G0500004648.01.T02.cds459480"/>
    <property type="gene ID" value="TuG1812G0500004648.01"/>
</dbReference>
<evidence type="ECO:0000313" key="2">
    <source>
        <dbReference type="Proteomes" id="UP000015106"/>
    </source>
</evidence>
<reference evidence="2" key="1">
    <citation type="journal article" date="2013" name="Nature">
        <title>Draft genome of the wheat A-genome progenitor Triticum urartu.</title>
        <authorList>
            <person name="Ling H.Q."/>
            <person name="Zhao S."/>
            <person name="Liu D."/>
            <person name="Wang J."/>
            <person name="Sun H."/>
            <person name="Zhang C."/>
            <person name="Fan H."/>
            <person name="Li D."/>
            <person name="Dong L."/>
            <person name="Tao Y."/>
            <person name="Gao C."/>
            <person name="Wu H."/>
            <person name="Li Y."/>
            <person name="Cui Y."/>
            <person name="Guo X."/>
            <person name="Zheng S."/>
            <person name="Wang B."/>
            <person name="Yu K."/>
            <person name="Liang Q."/>
            <person name="Yang W."/>
            <person name="Lou X."/>
            <person name="Chen J."/>
            <person name="Feng M."/>
            <person name="Jian J."/>
            <person name="Zhang X."/>
            <person name="Luo G."/>
            <person name="Jiang Y."/>
            <person name="Liu J."/>
            <person name="Wang Z."/>
            <person name="Sha Y."/>
            <person name="Zhang B."/>
            <person name="Wu H."/>
            <person name="Tang D."/>
            <person name="Shen Q."/>
            <person name="Xue P."/>
            <person name="Zou S."/>
            <person name="Wang X."/>
            <person name="Liu X."/>
            <person name="Wang F."/>
            <person name="Yang Y."/>
            <person name="An X."/>
            <person name="Dong Z."/>
            <person name="Zhang K."/>
            <person name="Zhang X."/>
            <person name="Luo M.C."/>
            <person name="Dvorak J."/>
            <person name="Tong Y."/>
            <person name="Wang J."/>
            <person name="Yang H."/>
            <person name="Li Z."/>
            <person name="Wang D."/>
            <person name="Zhang A."/>
            <person name="Wang J."/>
        </authorList>
    </citation>
    <scope>NUCLEOTIDE SEQUENCE</scope>
    <source>
        <strain evidence="2">cv. G1812</strain>
    </source>
</reference>
<keyword evidence="2" id="KW-1185">Reference proteome</keyword>
<organism evidence="1 2">
    <name type="scientific">Triticum urartu</name>
    <name type="common">Red wild einkorn</name>
    <name type="synonym">Crithodium urartu</name>
    <dbReference type="NCBI Taxonomy" id="4572"/>
    <lineage>
        <taxon>Eukaryota</taxon>
        <taxon>Viridiplantae</taxon>
        <taxon>Streptophyta</taxon>
        <taxon>Embryophyta</taxon>
        <taxon>Tracheophyta</taxon>
        <taxon>Spermatophyta</taxon>
        <taxon>Magnoliopsida</taxon>
        <taxon>Liliopsida</taxon>
        <taxon>Poales</taxon>
        <taxon>Poaceae</taxon>
        <taxon>BOP clade</taxon>
        <taxon>Pooideae</taxon>
        <taxon>Triticodae</taxon>
        <taxon>Triticeae</taxon>
        <taxon>Triticinae</taxon>
        <taxon>Triticum</taxon>
    </lineage>
</organism>
<reference evidence="1" key="2">
    <citation type="submission" date="2018-03" db="EMBL/GenBank/DDBJ databases">
        <title>The Triticum urartu genome reveals the dynamic nature of wheat genome evolution.</title>
        <authorList>
            <person name="Ling H."/>
            <person name="Ma B."/>
            <person name="Shi X."/>
            <person name="Liu H."/>
            <person name="Dong L."/>
            <person name="Sun H."/>
            <person name="Cao Y."/>
            <person name="Gao Q."/>
            <person name="Zheng S."/>
            <person name="Li Y."/>
            <person name="Yu Y."/>
            <person name="Du H."/>
            <person name="Qi M."/>
            <person name="Li Y."/>
            <person name="Yu H."/>
            <person name="Cui Y."/>
            <person name="Wang N."/>
            <person name="Chen C."/>
            <person name="Wu H."/>
            <person name="Zhao Y."/>
            <person name="Zhang J."/>
            <person name="Li Y."/>
            <person name="Zhou W."/>
            <person name="Zhang B."/>
            <person name="Hu W."/>
            <person name="Eijk M."/>
            <person name="Tang J."/>
            <person name="Witsenboer H."/>
            <person name="Zhao S."/>
            <person name="Li Z."/>
            <person name="Zhang A."/>
            <person name="Wang D."/>
            <person name="Liang C."/>
        </authorList>
    </citation>
    <scope>NUCLEOTIDE SEQUENCE [LARGE SCALE GENOMIC DNA]</scope>
    <source>
        <strain evidence="1">cv. G1812</strain>
    </source>
</reference>